<dbReference type="GO" id="GO:0005975">
    <property type="term" value="P:carbohydrate metabolic process"/>
    <property type="evidence" value="ECO:0007669"/>
    <property type="project" value="InterPro"/>
</dbReference>
<dbReference type="CDD" id="cd10918">
    <property type="entry name" value="CE4_NodB_like_5s_6s"/>
    <property type="match status" value="1"/>
</dbReference>
<comment type="subcellular location">
    <subcellularLocation>
        <location evidence="1">Secreted</location>
    </subcellularLocation>
</comment>
<proteinExistence type="predicted"/>
<dbReference type="InterPro" id="IPR011330">
    <property type="entry name" value="Glyco_hydro/deAcase_b/a-brl"/>
</dbReference>
<evidence type="ECO:0000256" key="3">
    <source>
        <dbReference type="SAM" id="SignalP"/>
    </source>
</evidence>
<gene>
    <name evidence="5" type="primary">pgaB_2</name>
    <name evidence="5" type="ORF">ERS852551_03316</name>
</gene>
<accession>A0A174U0P0</accession>
<dbReference type="AlphaFoldDB" id="A0A174U0P0"/>
<dbReference type="GO" id="GO:0016810">
    <property type="term" value="F:hydrolase activity, acting on carbon-nitrogen (but not peptide) bonds"/>
    <property type="evidence" value="ECO:0007669"/>
    <property type="project" value="InterPro"/>
</dbReference>
<protein>
    <submittedName>
        <fullName evidence="5">Poly-beta-1,6-N-acetyl-D-glucosamine N-deacetylase</fullName>
        <ecNumber evidence="5">3.5.1.-</ecNumber>
    </submittedName>
</protein>
<reference evidence="5 6" key="1">
    <citation type="submission" date="2015-09" db="EMBL/GenBank/DDBJ databases">
        <authorList>
            <consortium name="Pathogen Informatics"/>
        </authorList>
    </citation>
    <scope>NUCLEOTIDE SEQUENCE [LARGE SCALE GENOMIC DNA]</scope>
    <source>
        <strain evidence="5 6">2789STDY5834939</strain>
    </source>
</reference>
<dbReference type="EMBL" id="CZBE01000030">
    <property type="protein sequence ID" value="CUQ14896.1"/>
    <property type="molecule type" value="Genomic_DNA"/>
</dbReference>
<evidence type="ECO:0000313" key="6">
    <source>
        <dbReference type="Proteomes" id="UP000095765"/>
    </source>
</evidence>
<evidence type="ECO:0000256" key="2">
    <source>
        <dbReference type="ARBA" id="ARBA00022729"/>
    </source>
</evidence>
<organism evidence="5 6">
    <name type="scientific">Anaerotruncus colihominis</name>
    <dbReference type="NCBI Taxonomy" id="169435"/>
    <lineage>
        <taxon>Bacteria</taxon>
        <taxon>Bacillati</taxon>
        <taxon>Bacillota</taxon>
        <taxon>Clostridia</taxon>
        <taxon>Eubacteriales</taxon>
        <taxon>Oscillospiraceae</taxon>
        <taxon>Anaerotruncus</taxon>
    </lineage>
</organism>
<feature type="signal peptide" evidence="3">
    <location>
        <begin position="1"/>
        <end position="36"/>
    </location>
</feature>
<dbReference type="PROSITE" id="PS51677">
    <property type="entry name" value="NODB"/>
    <property type="match status" value="1"/>
</dbReference>
<dbReference type="Gene3D" id="3.20.20.370">
    <property type="entry name" value="Glycoside hydrolase/deacetylase"/>
    <property type="match status" value="1"/>
</dbReference>
<keyword evidence="5" id="KW-0378">Hydrolase</keyword>
<name>A0A174U0P0_9FIRM</name>
<dbReference type="Pfam" id="PF01522">
    <property type="entry name" value="Polysacc_deac_1"/>
    <property type="match status" value="1"/>
</dbReference>
<dbReference type="InterPro" id="IPR051398">
    <property type="entry name" value="Polysacch_Deacetylase"/>
</dbReference>
<dbReference type="PANTHER" id="PTHR34216:SF3">
    <property type="entry name" value="POLY-BETA-1,6-N-ACETYL-D-GLUCOSAMINE N-DEACETYLASE"/>
    <property type="match status" value="1"/>
</dbReference>
<evidence type="ECO:0000313" key="5">
    <source>
        <dbReference type="EMBL" id="CUQ14896.1"/>
    </source>
</evidence>
<sequence length="289" mass="32853">MIMKIIDKLLLPVALAFAVAAGGVAAHLARSIPANAAAPNGIELPIVMYHHVLKEAGRLNQFTISPDEFRMDMQYLKDCGYSPIVIQDLINYVQDGAPLPEKPVMITFDDGYESFHEYVYPILQEYQYKAVYSIVGTYADQYSQIDDHHIRYSHSTWNELKAMHDSGLVEIQNHSYDLHHNDGARHGAKRKPGENLALYRDLIVEDLGKLQQECKENLGWTPTCFTYPFGQISSDTLPILKDMGFQAALTCEEKLNYITGDPEQLYHLRRFNRPHGKSLQSILQAQKQK</sequence>
<dbReference type="SUPFAM" id="SSF88713">
    <property type="entry name" value="Glycoside hydrolase/deacetylase"/>
    <property type="match status" value="1"/>
</dbReference>
<evidence type="ECO:0000256" key="1">
    <source>
        <dbReference type="ARBA" id="ARBA00004613"/>
    </source>
</evidence>
<dbReference type="GO" id="GO:0005576">
    <property type="term" value="C:extracellular region"/>
    <property type="evidence" value="ECO:0007669"/>
    <property type="project" value="UniProtKB-SubCell"/>
</dbReference>
<evidence type="ECO:0000259" key="4">
    <source>
        <dbReference type="PROSITE" id="PS51677"/>
    </source>
</evidence>
<dbReference type="EC" id="3.5.1.-" evidence="5"/>
<keyword evidence="2 3" id="KW-0732">Signal</keyword>
<dbReference type="Proteomes" id="UP000095765">
    <property type="component" value="Unassembled WGS sequence"/>
</dbReference>
<dbReference type="PANTHER" id="PTHR34216">
    <property type="match status" value="1"/>
</dbReference>
<dbReference type="InterPro" id="IPR002509">
    <property type="entry name" value="NODB_dom"/>
</dbReference>
<feature type="chain" id="PRO_5008034389" evidence="3">
    <location>
        <begin position="37"/>
        <end position="289"/>
    </location>
</feature>
<dbReference type="OrthoDB" id="9778320at2"/>
<feature type="domain" description="NodB homology" evidence="4">
    <location>
        <begin position="102"/>
        <end position="289"/>
    </location>
</feature>